<dbReference type="PRINTS" id="PR01543">
    <property type="entry name" value="ANATRNSFRASE"/>
</dbReference>
<dbReference type="Gene3D" id="3.30.2140.20">
    <property type="match status" value="1"/>
</dbReference>
<organism evidence="4 5">
    <name type="scientific">Bacillus salipaludis</name>
    <dbReference type="NCBI Taxonomy" id="2547811"/>
    <lineage>
        <taxon>Bacteria</taxon>
        <taxon>Bacillati</taxon>
        <taxon>Bacillota</taxon>
        <taxon>Bacilli</taxon>
        <taxon>Bacillales</taxon>
        <taxon>Bacillaceae</taxon>
        <taxon>Bacillus</taxon>
    </lineage>
</organism>
<dbReference type="EMBL" id="JAVGVR010000001">
    <property type="protein sequence ID" value="MDQ6598390.1"/>
    <property type="molecule type" value="Genomic_DNA"/>
</dbReference>
<dbReference type="AlphaFoldDB" id="A0A4R5VR17"/>
<sequence length="260" mass="29828">MTDFNLQFRKRIGFPANETITFDNLEDVLEKTAKTIPFENIGIIANQAKKITKENLINKIIDQHEGGLCYELNGILHLFLLENGIDAKLIYGVVYDHNHQRWIPTGKTHVATIITNNEQPYLVDTGFGVNLPLKPVPLSGEVVTSNNGEFRAEKTETEHGDYIFYMKLKHKDKDWKIGYAFDTKVAITDYSRLTGVQKIIIEHPESPFNKKPLITRLTDRGSMTLTDTSITEWIDGKLDKQDIDQKKYKELAKDRFDIQT</sequence>
<dbReference type="PANTHER" id="PTHR11786">
    <property type="entry name" value="N-HYDROXYARYLAMINE O-ACETYLTRANSFERASE"/>
    <property type="match status" value="1"/>
</dbReference>
<evidence type="ECO:0000256" key="1">
    <source>
        <dbReference type="ARBA" id="ARBA00006547"/>
    </source>
</evidence>
<dbReference type="EMBL" id="SMYO01000006">
    <property type="protein sequence ID" value="TDK61047.1"/>
    <property type="molecule type" value="Genomic_DNA"/>
</dbReference>
<dbReference type="InterPro" id="IPR001447">
    <property type="entry name" value="Arylamine_N-AcTrfase"/>
</dbReference>
<keyword evidence="4" id="KW-0808">Transferase</keyword>
<evidence type="ECO:0000313" key="4">
    <source>
        <dbReference type="EMBL" id="TDK61047.1"/>
    </source>
</evidence>
<dbReference type="Proteomes" id="UP001178888">
    <property type="component" value="Unassembled WGS sequence"/>
</dbReference>
<dbReference type="Pfam" id="PF00797">
    <property type="entry name" value="Acetyltransf_2"/>
    <property type="match status" value="1"/>
</dbReference>
<reference evidence="3" key="2">
    <citation type="submission" date="2023-08" db="EMBL/GenBank/DDBJ databases">
        <title>Nitrogen cycling bacteria in agricultural field soils.</title>
        <authorList>
            <person name="Jang J."/>
        </authorList>
    </citation>
    <scope>NUCLEOTIDE SEQUENCE</scope>
    <source>
        <strain evidence="3">PS3-36</strain>
    </source>
</reference>
<dbReference type="Proteomes" id="UP000295132">
    <property type="component" value="Unassembled WGS sequence"/>
</dbReference>
<comment type="similarity">
    <text evidence="1 2">Belongs to the arylamine N-acetyltransferase family.</text>
</comment>
<comment type="caution">
    <text evidence="4">The sequence shown here is derived from an EMBL/GenBank/DDBJ whole genome shotgun (WGS) entry which is preliminary data.</text>
</comment>
<gene>
    <name evidence="4" type="ORF">E2K98_15185</name>
    <name evidence="3" type="ORF">RCG21_18860</name>
</gene>
<protein>
    <submittedName>
        <fullName evidence="4">Arylamine N-acetyltransferase</fullName>
    </submittedName>
</protein>
<evidence type="ECO:0000313" key="3">
    <source>
        <dbReference type="EMBL" id="MDQ6598390.1"/>
    </source>
</evidence>
<dbReference type="GO" id="GO:0016407">
    <property type="term" value="F:acetyltransferase activity"/>
    <property type="evidence" value="ECO:0007669"/>
    <property type="project" value="InterPro"/>
</dbReference>
<dbReference type="SUPFAM" id="SSF54001">
    <property type="entry name" value="Cysteine proteinases"/>
    <property type="match status" value="1"/>
</dbReference>
<evidence type="ECO:0000313" key="5">
    <source>
        <dbReference type="Proteomes" id="UP000295132"/>
    </source>
</evidence>
<evidence type="ECO:0000313" key="6">
    <source>
        <dbReference type="Proteomes" id="UP001178888"/>
    </source>
</evidence>
<evidence type="ECO:0000256" key="2">
    <source>
        <dbReference type="RuleBase" id="RU003452"/>
    </source>
</evidence>
<reference evidence="4 5" key="1">
    <citation type="submission" date="2019-03" db="EMBL/GenBank/DDBJ databases">
        <title>Bacillus niacini sp. nov. a Nicotinate-Metabolizing Mesophile Isolated from Soil.</title>
        <authorList>
            <person name="Zhang G."/>
        </authorList>
    </citation>
    <scope>NUCLEOTIDE SEQUENCE [LARGE SCALE GENOMIC DNA]</scope>
    <source>
        <strain evidence="4 5">WN066</strain>
    </source>
</reference>
<dbReference type="InterPro" id="IPR053710">
    <property type="entry name" value="Arylamine_NAT_domain_sf"/>
</dbReference>
<accession>A0A4R5VR17</accession>
<name>A0A4R5VR17_9BACI</name>
<dbReference type="InterPro" id="IPR038765">
    <property type="entry name" value="Papain-like_cys_pep_sf"/>
</dbReference>
<keyword evidence="6" id="KW-1185">Reference proteome</keyword>
<proteinExistence type="inferred from homology"/>
<dbReference type="PANTHER" id="PTHR11786:SF0">
    <property type="entry name" value="ARYLAMINE N-ACETYLTRANSFERASE 4-RELATED"/>
    <property type="match status" value="1"/>
</dbReference>
<dbReference type="RefSeq" id="WP_133335488.1">
    <property type="nucleotide sequence ID" value="NZ_JAVGVR010000001.1"/>
</dbReference>